<dbReference type="PANTHER" id="PTHR11895">
    <property type="entry name" value="TRANSAMIDASE"/>
    <property type="match status" value="1"/>
</dbReference>
<keyword evidence="3" id="KW-1185">Reference proteome</keyword>
<dbReference type="AlphaFoldDB" id="A0A9W8ZFM2"/>
<proteinExistence type="predicted"/>
<feature type="domain" description="Amidase" evidence="1">
    <location>
        <begin position="37"/>
        <end position="229"/>
    </location>
</feature>
<dbReference type="Proteomes" id="UP001140510">
    <property type="component" value="Unassembled WGS sequence"/>
</dbReference>
<reference evidence="2" key="1">
    <citation type="submission" date="2022-10" db="EMBL/GenBank/DDBJ databases">
        <title>Tapping the CABI collections for fungal endophytes: first genome assemblies for Collariella, Neodidymelliopsis, Ascochyta clinopodiicola, Didymella pomorum, Didymosphaeria variabile, Neocosmospora piperis and Neocucurbitaria cava.</title>
        <authorList>
            <person name="Hill R."/>
        </authorList>
    </citation>
    <scope>NUCLEOTIDE SEQUENCE</scope>
    <source>
        <strain evidence="2">IMI 355091</strain>
    </source>
</reference>
<dbReference type="SUPFAM" id="SSF75304">
    <property type="entry name" value="Amidase signature (AS) enzymes"/>
    <property type="match status" value="1"/>
</dbReference>
<gene>
    <name evidence="2" type="ORF">N0V91_005259</name>
</gene>
<dbReference type="InterPro" id="IPR036928">
    <property type="entry name" value="AS_sf"/>
</dbReference>
<protein>
    <recommendedName>
        <fullName evidence="1">Amidase domain-containing protein</fullName>
    </recommendedName>
</protein>
<dbReference type="GO" id="GO:0003824">
    <property type="term" value="F:catalytic activity"/>
    <property type="evidence" value="ECO:0007669"/>
    <property type="project" value="InterPro"/>
</dbReference>
<dbReference type="InterPro" id="IPR000120">
    <property type="entry name" value="Amidase"/>
</dbReference>
<dbReference type="PANTHER" id="PTHR11895:SF171">
    <property type="entry name" value="AMIDASE DOMAIN-CONTAINING PROTEIN"/>
    <property type="match status" value="1"/>
</dbReference>
<comment type="caution">
    <text evidence="2">The sequence shown here is derived from an EMBL/GenBank/DDBJ whole genome shotgun (WGS) entry which is preliminary data.</text>
</comment>
<evidence type="ECO:0000259" key="1">
    <source>
        <dbReference type="Pfam" id="PF01425"/>
    </source>
</evidence>
<dbReference type="EMBL" id="JAPEVA010000034">
    <property type="protein sequence ID" value="KAJ4405519.1"/>
    <property type="molecule type" value="Genomic_DNA"/>
</dbReference>
<dbReference type="OrthoDB" id="1879366at2759"/>
<name>A0A9W8ZFM2_9PLEO</name>
<sequence length="229" mass="24254">MELQAFMLQPLPTVQPREYRAPTATQNPYNAWSHQCNRSATAPSSHRLQGRTVAIKDDICLGGLPTTLGAPVSILSDQNEYPVSPVDATVVSRVLAAGGTIKGTSTCEYFCASPLSFTSVSGPVHDLHLHGYTSGRRSNSSCALVAAHALHPDKPEITGETAELAIGSDQAGSVRIPGSYCDLLGLKPTFGLVPYTGAAPMMPMINHLGPITTHLKDIAVLLEVMTGYD</sequence>
<evidence type="ECO:0000313" key="2">
    <source>
        <dbReference type="EMBL" id="KAJ4405519.1"/>
    </source>
</evidence>
<dbReference type="Gene3D" id="3.90.1300.10">
    <property type="entry name" value="Amidase signature (AS) domain"/>
    <property type="match status" value="1"/>
</dbReference>
<organism evidence="2 3">
    <name type="scientific">Didymella pomorum</name>
    <dbReference type="NCBI Taxonomy" id="749634"/>
    <lineage>
        <taxon>Eukaryota</taxon>
        <taxon>Fungi</taxon>
        <taxon>Dikarya</taxon>
        <taxon>Ascomycota</taxon>
        <taxon>Pezizomycotina</taxon>
        <taxon>Dothideomycetes</taxon>
        <taxon>Pleosporomycetidae</taxon>
        <taxon>Pleosporales</taxon>
        <taxon>Pleosporineae</taxon>
        <taxon>Didymellaceae</taxon>
        <taxon>Didymella</taxon>
    </lineage>
</organism>
<dbReference type="InterPro" id="IPR023631">
    <property type="entry name" value="Amidase_dom"/>
</dbReference>
<accession>A0A9W8ZFM2</accession>
<evidence type="ECO:0000313" key="3">
    <source>
        <dbReference type="Proteomes" id="UP001140510"/>
    </source>
</evidence>
<dbReference type="Pfam" id="PF01425">
    <property type="entry name" value="Amidase"/>
    <property type="match status" value="1"/>
</dbReference>